<protein>
    <submittedName>
        <fullName evidence="2">Uncharacterized protein</fullName>
    </submittedName>
</protein>
<sequence length="56" mass="6263">METDGLDGFEDPEVIQLGSSEKPSKTIREDPLVQMQRDARQFLDELMRLEGPGTVG</sequence>
<evidence type="ECO:0000313" key="2">
    <source>
        <dbReference type="EMBL" id="KAL0562418.1"/>
    </source>
</evidence>
<feature type="non-terminal residue" evidence="2">
    <location>
        <position position="56"/>
    </location>
</feature>
<evidence type="ECO:0000313" key="3">
    <source>
        <dbReference type="Proteomes" id="UP001465976"/>
    </source>
</evidence>
<reference evidence="2 3" key="1">
    <citation type="submission" date="2024-02" db="EMBL/GenBank/DDBJ databases">
        <title>A draft genome for the cacao thread blight pathogen Marasmius crinis-equi.</title>
        <authorList>
            <person name="Cohen S.P."/>
            <person name="Baruah I.K."/>
            <person name="Amoako-Attah I."/>
            <person name="Bukari Y."/>
            <person name="Meinhardt L.W."/>
            <person name="Bailey B.A."/>
        </authorList>
    </citation>
    <scope>NUCLEOTIDE SEQUENCE [LARGE SCALE GENOMIC DNA]</scope>
    <source>
        <strain evidence="2 3">GH-76</strain>
    </source>
</reference>
<keyword evidence="3" id="KW-1185">Reference proteome</keyword>
<dbReference type="Proteomes" id="UP001465976">
    <property type="component" value="Unassembled WGS sequence"/>
</dbReference>
<dbReference type="EMBL" id="JBAHYK010005825">
    <property type="protein sequence ID" value="KAL0562418.1"/>
    <property type="molecule type" value="Genomic_DNA"/>
</dbReference>
<feature type="region of interest" description="Disordered" evidence="1">
    <location>
        <begin position="1"/>
        <end position="25"/>
    </location>
</feature>
<gene>
    <name evidence="2" type="ORF">V5O48_019669</name>
</gene>
<organism evidence="2 3">
    <name type="scientific">Marasmius crinis-equi</name>
    <dbReference type="NCBI Taxonomy" id="585013"/>
    <lineage>
        <taxon>Eukaryota</taxon>
        <taxon>Fungi</taxon>
        <taxon>Dikarya</taxon>
        <taxon>Basidiomycota</taxon>
        <taxon>Agaricomycotina</taxon>
        <taxon>Agaricomycetes</taxon>
        <taxon>Agaricomycetidae</taxon>
        <taxon>Agaricales</taxon>
        <taxon>Marasmiineae</taxon>
        <taxon>Marasmiaceae</taxon>
        <taxon>Marasmius</taxon>
    </lineage>
</organism>
<feature type="compositionally biased region" description="Acidic residues" evidence="1">
    <location>
        <begin position="1"/>
        <end position="13"/>
    </location>
</feature>
<proteinExistence type="predicted"/>
<comment type="caution">
    <text evidence="2">The sequence shown here is derived from an EMBL/GenBank/DDBJ whole genome shotgun (WGS) entry which is preliminary data.</text>
</comment>
<evidence type="ECO:0000256" key="1">
    <source>
        <dbReference type="SAM" id="MobiDB-lite"/>
    </source>
</evidence>
<name>A0ABR3EHS7_9AGAR</name>
<accession>A0ABR3EHS7</accession>